<organism evidence="13 14">
    <name type="scientific">Vibrio aquimaris</name>
    <dbReference type="NCBI Taxonomy" id="2587862"/>
    <lineage>
        <taxon>Bacteria</taxon>
        <taxon>Pseudomonadati</taxon>
        <taxon>Pseudomonadota</taxon>
        <taxon>Gammaproteobacteria</taxon>
        <taxon>Vibrionales</taxon>
        <taxon>Vibrionaceae</taxon>
        <taxon>Vibrio</taxon>
    </lineage>
</organism>
<dbReference type="InterPro" id="IPR006665">
    <property type="entry name" value="OmpA-like"/>
</dbReference>
<dbReference type="SUPFAM" id="SSF103088">
    <property type="entry name" value="OmpA-like"/>
    <property type="match status" value="1"/>
</dbReference>
<reference evidence="13 14" key="1">
    <citation type="submission" date="2019-10" db="EMBL/GenBank/DDBJ databases">
        <title>Complete genome sequence of Vibrio sp. strain THAF100, isolated from non-filtered water from the water column of tank 6 of a marine aquarium containing stony-coral fragments. Water maintained at 26 degree C.</title>
        <authorList>
            <person name="Ruckert C."/>
            <person name="Franco A."/>
            <person name="Kalinowski J."/>
            <person name="Glaeser S."/>
        </authorList>
    </citation>
    <scope>NUCLEOTIDE SEQUENCE [LARGE SCALE GENOMIC DNA]</scope>
    <source>
        <strain evidence="13 14">THAF100</strain>
    </source>
</reference>
<dbReference type="OrthoDB" id="9805832at2"/>
<evidence type="ECO:0000313" key="13">
    <source>
        <dbReference type="EMBL" id="QFT26306.1"/>
    </source>
</evidence>
<dbReference type="GO" id="GO:0006811">
    <property type="term" value="P:monoatomic ion transport"/>
    <property type="evidence" value="ECO:0007669"/>
    <property type="project" value="UniProtKB-KW"/>
</dbReference>
<keyword evidence="11" id="KW-0732">Signal</keyword>
<evidence type="ECO:0000256" key="5">
    <source>
        <dbReference type="ARBA" id="ARBA00022692"/>
    </source>
</evidence>
<dbReference type="GO" id="GO:0046930">
    <property type="term" value="C:pore complex"/>
    <property type="evidence" value="ECO:0007669"/>
    <property type="project" value="UniProtKB-KW"/>
</dbReference>
<dbReference type="Pfam" id="PF01389">
    <property type="entry name" value="OmpA_membrane"/>
    <property type="match status" value="1"/>
</dbReference>
<keyword evidence="9" id="KW-0998">Cell outer membrane</keyword>
<comment type="subcellular location">
    <subcellularLocation>
        <location evidence="1">Cell outer membrane</location>
        <topology evidence="1">Multi-pass membrane protein</topology>
    </subcellularLocation>
</comment>
<keyword evidence="4" id="KW-1134">Transmembrane beta strand</keyword>
<proteinExistence type="inferred from homology"/>
<sequence length="341" mass="37949" precursor="true">MTIMRSFNKFCTLTSGLLLVPAIGFAKVTDYSSNDFNISYFVGAETGYQVSSDTDYPYSDPHSPLAGIYGGINLTDRLSWDLGYQYLGEMTGAYNSIRIETSLARTGLRYAYPVYKQLSVYGYAGAAYWSLDKSSPNAQYSDNGFSPIYKLGVTAPIAKDLYLDLGYQYIDGIGSQQTGEFDSHSALLGLTYHFGRSEKQQVIIPVIKSNEEECESEMIEPHTIYHYSTQLSKEMKTFGVDKSELSLQQKEIVHITQLMSDNPTAKVKVIGHTDTSGSEAYNQKLSEKRAQYIAAKLENNGVERDRILVEGKGEMAPIASNETVEGRALNRRVDITVFISE</sequence>
<evidence type="ECO:0000256" key="2">
    <source>
        <dbReference type="ARBA" id="ARBA00005710"/>
    </source>
</evidence>
<dbReference type="Pfam" id="PF00691">
    <property type="entry name" value="OmpA"/>
    <property type="match status" value="1"/>
</dbReference>
<comment type="similarity">
    <text evidence="2">Belongs to the outer membrane OOP (TC 1.B.6) superfamily. OmpA family.</text>
</comment>
<dbReference type="InterPro" id="IPR006690">
    <property type="entry name" value="OMPA-like_CS"/>
</dbReference>
<dbReference type="InterPro" id="IPR006664">
    <property type="entry name" value="OMP_bac"/>
</dbReference>
<dbReference type="SUPFAM" id="SSF56925">
    <property type="entry name" value="OMPA-like"/>
    <property type="match status" value="1"/>
</dbReference>
<keyword evidence="6" id="KW-0406">Ion transport</keyword>
<evidence type="ECO:0000256" key="3">
    <source>
        <dbReference type="ARBA" id="ARBA00022448"/>
    </source>
</evidence>
<evidence type="ECO:0000259" key="12">
    <source>
        <dbReference type="PROSITE" id="PS51123"/>
    </source>
</evidence>
<dbReference type="Proteomes" id="UP000326936">
    <property type="component" value="Chromosome"/>
</dbReference>
<gene>
    <name evidence="13" type="primary">ompA1</name>
    <name evidence="13" type="ORF">FIV01_07680</name>
</gene>
<dbReference type="KEGG" id="vaq:FIV01_07680"/>
<evidence type="ECO:0000313" key="14">
    <source>
        <dbReference type="Proteomes" id="UP000326936"/>
    </source>
</evidence>
<dbReference type="PROSITE" id="PS01068">
    <property type="entry name" value="OMPA_1"/>
    <property type="match status" value="1"/>
</dbReference>
<keyword evidence="7" id="KW-0626">Porin</keyword>
<feature type="signal peptide" evidence="11">
    <location>
        <begin position="1"/>
        <end position="26"/>
    </location>
</feature>
<keyword evidence="5" id="KW-0812">Transmembrane</keyword>
<dbReference type="InterPro" id="IPR011250">
    <property type="entry name" value="OMP/PagP_B-barrel"/>
</dbReference>
<dbReference type="GO" id="GO:0009279">
    <property type="term" value="C:cell outer membrane"/>
    <property type="evidence" value="ECO:0007669"/>
    <property type="project" value="UniProtKB-SubCell"/>
</dbReference>
<feature type="chain" id="PRO_5024874499" evidence="11">
    <location>
        <begin position="27"/>
        <end position="341"/>
    </location>
</feature>
<dbReference type="PANTHER" id="PTHR30329:SF21">
    <property type="entry name" value="LIPOPROTEIN YIAD-RELATED"/>
    <property type="match status" value="1"/>
</dbReference>
<evidence type="ECO:0000256" key="8">
    <source>
        <dbReference type="ARBA" id="ARBA00023136"/>
    </source>
</evidence>
<evidence type="ECO:0000256" key="10">
    <source>
        <dbReference type="PROSITE-ProRule" id="PRU00473"/>
    </source>
</evidence>
<feature type="domain" description="OmpA-like" evidence="12">
    <location>
        <begin position="225"/>
        <end position="341"/>
    </location>
</feature>
<protein>
    <submittedName>
        <fullName evidence="13">Outer membrane protein A</fullName>
    </submittedName>
</protein>
<dbReference type="PANTHER" id="PTHR30329">
    <property type="entry name" value="STATOR ELEMENT OF FLAGELLAR MOTOR COMPLEX"/>
    <property type="match status" value="1"/>
</dbReference>
<accession>A0A5P9CJB5</accession>
<keyword evidence="3" id="KW-0813">Transport</keyword>
<name>A0A5P9CJB5_9VIBR</name>
<dbReference type="CDD" id="cd07185">
    <property type="entry name" value="OmpA_C-like"/>
    <property type="match status" value="1"/>
</dbReference>
<evidence type="ECO:0000256" key="6">
    <source>
        <dbReference type="ARBA" id="ARBA00023065"/>
    </source>
</evidence>
<evidence type="ECO:0000256" key="4">
    <source>
        <dbReference type="ARBA" id="ARBA00022452"/>
    </source>
</evidence>
<dbReference type="EMBL" id="CP045350">
    <property type="protein sequence ID" value="QFT26306.1"/>
    <property type="molecule type" value="Genomic_DNA"/>
</dbReference>
<dbReference type="AlphaFoldDB" id="A0A5P9CJB5"/>
<evidence type="ECO:0000256" key="1">
    <source>
        <dbReference type="ARBA" id="ARBA00004571"/>
    </source>
</evidence>
<dbReference type="PROSITE" id="PS51123">
    <property type="entry name" value="OMPA_2"/>
    <property type="match status" value="1"/>
</dbReference>
<dbReference type="RefSeq" id="WP_152430467.1">
    <property type="nucleotide sequence ID" value="NZ_CBCSDK010000004.1"/>
</dbReference>
<dbReference type="Gene3D" id="3.30.1330.60">
    <property type="entry name" value="OmpA-like domain"/>
    <property type="match status" value="1"/>
</dbReference>
<keyword evidence="14" id="KW-1185">Reference proteome</keyword>
<evidence type="ECO:0000256" key="11">
    <source>
        <dbReference type="SAM" id="SignalP"/>
    </source>
</evidence>
<dbReference type="PRINTS" id="PR01021">
    <property type="entry name" value="OMPADOMAIN"/>
</dbReference>
<evidence type="ECO:0000256" key="9">
    <source>
        <dbReference type="ARBA" id="ARBA00023237"/>
    </source>
</evidence>
<dbReference type="InterPro" id="IPR036737">
    <property type="entry name" value="OmpA-like_sf"/>
</dbReference>
<dbReference type="Gene3D" id="2.40.160.20">
    <property type="match status" value="1"/>
</dbReference>
<dbReference type="GO" id="GO:0015288">
    <property type="term" value="F:porin activity"/>
    <property type="evidence" value="ECO:0007669"/>
    <property type="project" value="UniProtKB-KW"/>
</dbReference>
<dbReference type="InterPro" id="IPR000498">
    <property type="entry name" value="OmpA-like_TM_dom"/>
</dbReference>
<keyword evidence="8 10" id="KW-0472">Membrane</keyword>
<dbReference type="InterPro" id="IPR050330">
    <property type="entry name" value="Bact_OuterMem_StrucFunc"/>
</dbReference>
<evidence type="ECO:0000256" key="7">
    <source>
        <dbReference type="ARBA" id="ARBA00023114"/>
    </source>
</evidence>